<dbReference type="AlphaFoldDB" id="V4K3N7"/>
<dbReference type="InterPro" id="IPR043151">
    <property type="entry name" value="BAH_sf"/>
</dbReference>
<organism evidence="2 3">
    <name type="scientific">Eutrema salsugineum</name>
    <name type="common">Saltwater cress</name>
    <name type="synonym">Sisymbrium salsugineum</name>
    <dbReference type="NCBI Taxonomy" id="72664"/>
    <lineage>
        <taxon>Eukaryota</taxon>
        <taxon>Viridiplantae</taxon>
        <taxon>Streptophyta</taxon>
        <taxon>Embryophyta</taxon>
        <taxon>Tracheophyta</taxon>
        <taxon>Spermatophyta</taxon>
        <taxon>Magnoliopsida</taxon>
        <taxon>eudicotyledons</taxon>
        <taxon>Gunneridae</taxon>
        <taxon>Pentapetalae</taxon>
        <taxon>rosids</taxon>
        <taxon>malvids</taxon>
        <taxon>Brassicales</taxon>
        <taxon>Brassicaceae</taxon>
        <taxon>Eutremeae</taxon>
        <taxon>Eutrema</taxon>
    </lineage>
</organism>
<feature type="region of interest" description="Disordered" evidence="1">
    <location>
        <begin position="187"/>
        <end position="216"/>
    </location>
</feature>
<feature type="region of interest" description="Disordered" evidence="1">
    <location>
        <begin position="298"/>
        <end position="352"/>
    </location>
</feature>
<dbReference type="OMA" id="VENIVWH"/>
<accession>V4K3N7</accession>
<reference evidence="2 3" key="1">
    <citation type="journal article" date="2013" name="Front. Plant Sci.">
        <title>The Reference Genome of the Halophytic Plant Eutrema salsugineum.</title>
        <authorList>
            <person name="Yang R."/>
            <person name="Jarvis D.E."/>
            <person name="Chen H."/>
            <person name="Beilstein M.A."/>
            <person name="Grimwood J."/>
            <person name="Jenkins J."/>
            <person name="Shu S."/>
            <person name="Prochnik S."/>
            <person name="Xin M."/>
            <person name="Ma C."/>
            <person name="Schmutz J."/>
            <person name="Wing R.A."/>
            <person name="Mitchell-Olds T."/>
            <person name="Schumaker K.S."/>
            <person name="Wang X."/>
        </authorList>
    </citation>
    <scope>NUCLEOTIDE SEQUENCE [LARGE SCALE GENOMIC DNA]</scope>
</reference>
<dbReference type="GO" id="GO:0003723">
    <property type="term" value="F:RNA binding"/>
    <property type="evidence" value="ECO:0007669"/>
    <property type="project" value="TreeGrafter"/>
</dbReference>
<dbReference type="STRING" id="72664.V4K3N7"/>
<dbReference type="eggNOG" id="ENOG502QSH0">
    <property type="taxonomic scope" value="Eukaryota"/>
</dbReference>
<feature type="non-terminal residue" evidence="2">
    <location>
        <position position="654"/>
    </location>
</feature>
<keyword evidence="3" id="KW-1185">Reference proteome</keyword>
<evidence type="ECO:0008006" key="4">
    <source>
        <dbReference type="Google" id="ProtNLM"/>
    </source>
</evidence>
<dbReference type="Gramene" id="ESQ32100">
    <property type="protein sequence ID" value="ESQ32100"/>
    <property type="gene ID" value="EUTSA_v10005547mg"/>
</dbReference>
<dbReference type="KEGG" id="eus:EUTSA_v10005547mg"/>
<name>V4K3N7_EUTSA</name>
<evidence type="ECO:0000313" key="3">
    <source>
        <dbReference type="Proteomes" id="UP000030689"/>
    </source>
</evidence>
<dbReference type="PANTHER" id="PTHR47073">
    <property type="entry name" value="PROTEIN ANTI-SILENCING 1"/>
    <property type="match status" value="1"/>
</dbReference>
<evidence type="ECO:0000256" key="1">
    <source>
        <dbReference type="SAM" id="MobiDB-lite"/>
    </source>
</evidence>
<dbReference type="Gene3D" id="2.30.30.490">
    <property type="match status" value="1"/>
</dbReference>
<dbReference type="FunFam" id="2.30.30.490:FF:000017">
    <property type="entry name" value="Bromo-adjacent homology (BAH) domain-containing protein"/>
    <property type="match status" value="1"/>
</dbReference>
<feature type="compositionally biased region" description="Basic and acidic residues" evidence="1">
    <location>
        <begin position="322"/>
        <end position="352"/>
    </location>
</feature>
<dbReference type="Proteomes" id="UP000030689">
    <property type="component" value="Unassembled WGS sequence"/>
</dbReference>
<dbReference type="EMBL" id="KI517748">
    <property type="protein sequence ID" value="ESQ32100.1"/>
    <property type="molecule type" value="Genomic_DNA"/>
</dbReference>
<feature type="region of interest" description="Disordered" evidence="1">
    <location>
        <begin position="397"/>
        <end position="418"/>
    </location>
</feature>
<dbReference type="PANTHER" id="PTHR47073:SF8">
    <property type="entry name" value="BAH DOMAIN-CONTAINING PROTEIN"/>
    <property type="match status" value="1"/>
</dbReference>
<gene>
    <name evidence="2" type="ORF">EUTSA_v10005547mg</name>
</gene>
<feature type="compositionally biased region" description="Polar residues" evidence="1">
    <location>
        <begin position="197"/>
        <end position="211"/>
    </location>
</feature>
<evidence type="ECO:0000313" key="2">
    <source>
        <dbReference type="EMBL" id="ESQ32100.1"/>
    </source>
</evidence>
<proteinExistence type="predicted"/>
<sequence>MEPSAKAEGLQFKWGKKRRIGVVEKKDVQFYESFTYGGSQYCLYDCVSFGDATKLDPPEFFVGKIINMWELNDQRRVELLWFFTPFEISSYLEGVQDVLANELFLASGTGVGLTNVNQLDVRNPQPSDEEIKLADFLFHRTFDVGTFKILDKIDDKIAGVDVKFIFNRTSCEKKASDVQKLATNVQGNADSLKPNRRSTSGSFRQNESIVSDLSGHRKSDYGYKNEKSRLAEERCSKDSYFLDDIIQKKRRLDGSVAVPDNRTQELQKLSQDGRKDIRLIRKDVMEEKSRLAGERCSKDSYCLNDMPPKKRRLDDSVAVSDGRTKESQKISHDGRKDTRPIRKDATVEKSRLSGEKYRKDSYCLVDTPYKERRLDGSVAVSDRRTKELQKISHDGRKDIRPIRSPKDKVNRGELYSHKPSFTDKKQDLRIPRLAEGKEIKPATEKAFKKPSSDCKISKHTEERMVTDANFRRHYRIFEVTQKPNVEESKWYRNLPWEENLRCAEGQGTLVFLRNLDPTYTSNEVEDIVYSALNEQCTARMIERTSVTIPHIGEALAIFNTMDAAKRVIRRLDEGCLLLSNGRTLVASNAKVNPPAMPLLGFTGHINTRTQMRRGKRNAVVTSHSSQSNTIEFDMAMDWCLHRDRYELTWKMLLE</sequence>
<protein>
    <recommendedName>
        <fullName evidence="4">BAH domain-containing protein</fullName>
    </recommendedName>
</protein>